<evidence type="ECO:0000256" key="1">
    <source>
        <dbReference type="SAM" id="Phobius"/>
    </source>
</evidence>
<evidence type="ECO:0000313" key="2">
    <source>
        <dbReference type="EMBL" id="GAK76040.1"/>
    </source>
</evidence>
<evidence type="ECO:0000313" key="6">
    <source>
        <dbReference type="EMBL" id="PRX14222.1"/>
    </source>
</evidence>
<feature type="transmembrane region" description="Helical" evidence="1">
    <location>
        <begin position="36"/>
        <end position="53"/>
    </location>
</feature>
<evidence type="ECO:0000313" key="9">
    <source>
        <dbReference type="Proteomes" id="UP000029226"/>
    </source>
</evidence>
<keyword evidence="11" id="KW-1185">Reference proteome</keyword>
<sequence>MQNKESIKFFLGLAFLGLGAWKIYERFMLNKDVSNFQLVGSIFLVGLGLYRGFEYFKNKKTKSE</sequence>
<evidence type="ECO:0000313" key="3">
    <source>
        <dbReference type="EMBL" id="GAK99523.1"/>
    </source>
</evidence>
<dbReference type="EMBL" id="BBLG01000003">
    <property type="protein sequence ID" value="GAK76040.1"/>
    <property type="molecule type" value="Genomic_DNA"/>
</dbReference>
<reference evidence="6 11" key="3">
    <citation type="submission" date="2018-03" db="EMBL/GenBank/DDBJ databases">
        <title>Genomic Encyclopedia of Archaeal and Bacterial Type Strains, Phase II (KMG-II): from individual species to whole genera.</title>
        <authorList>
            <person name="Goeker M."/>
        </authorList>
    </citation>
    <scope>NUCLEOTIDE SEQUENCE [LARGE SCALE GENOMIC DNA]</scope>
    <source>
        <strain evidence="6 11">DSM 22727</strain>
    </source>
</reference>
<keyword evidence="1" id="KW-1133">Transmembrane helix</keyword>
<keyword evidence="1" id="KW-0472">Membrane</keyword>
<evidence type="ECO:0000313" key="11">
    <source>
        <dbReference type="Proteomes" id="UP000239997"/>
    </source>
</evidence>
<protein>
    <submittedName>
        <fullName evidence="5">Uncharacterized protein</fullName>
    </submittedName>
</protein>
<organism evidence="5 7">
    <name type="scientific">Nonlabens ulvanivorans</name>
    <name type="common">Persicivirga ulvanivorans</name>
    <dbReference type="NCBI Taxonomy" id="906888"/>
    <lineage>
        <taxon>Bacteria</taxon>
        <taxon>Pseudomonadati</taxon>
        <taxon>Bacteroidota</taxon>
        <taxon>Flavobacteriia</taxon>
        <taxon>Flavobacteriales</taxon>
        <taxon>Flavobacteriaceae</taxon>
        <taxon>Nonlabens</taxon>
    </lineage>
</organism>
<dbReference type="EMBL" id="JPJI01000026">
    <property type="protein sequence ID" value="KEZ93635.1"/>
    <property type="molecule type" value="Genomic_DNA"/>
</dbReference>
<reference evidence="8 9" key="1">
    <citation type="journal article" date="2014" name="Genome Announc.">
        <title>Draft Genome Sequences of Marine Flavobacterium Nonlabens Strains NR17, NR24, NR27, NR32, NR33, and Ara13.</title>
        <authorList>
            <person name="Nakanishi M."/>
            <person name="Meirelles P."/>
            <person name="Suzuki R."/>
            <person name="Takatani N."/>
            <person name="Mino S."/>
            <person name="Suda W."/>
            <person name="Oshima K."/>
            <person name="Hattori M."/>
            <person name="Ohkuma M."/>
            <person name="Hosokawa M."/>
            <person name="Miyashita K."/>
            <person name="Thompson F.L."/>
            <person name="Niwa A."/>
            <person name="Sawabe T."/>
            <person name="Sawabe T."/>
        </authorList>
    </citation>
    <scope>NUCLEOTIDE SEQUENCE [LARGE SCALE GENOMIC DNA]</scope>
    <source>
        <strain evidence="4">JCM 19275</strain>
        <strain evidence="2">JCM 19296</strain>
        <strain evidence="3">JCM 19314</strain>
        <strain evidence="10">JCM19275</strain>
        <strain evidence="8">JCM19296</strain>
        <strain evidence="9">JCM19314</strain>
    </source>
</reference>
<dbReference type="Proteomes" id="UP000028980">
    <property type="component" value="Unassembled WGS sequence"/>
</dbReference>
<dbReference type="EMBL" id="BBNT01000013">
    <property type="protein sequence ID" value="GAL76611.1"/>
    <property type="molecule type" value="Genomic_DNA"/>
</dbReference>
<dbReference type="Proteomes" id="UP000239997">
    <property type="component" value="Unassembled WGS sequence"/>
</dbReference>
<comment type="caution">
    <text evidence="5">The sequence shown here is derived from an EMBL/GenBank/DDBJ whole genome shotgun (WGS) entry which is preliminary data.</text>
</comment>
<dbReference type="EMBL" id="PVNA01000002">
    <property type="protein sequence ID" value="PRX14222.1"/>
    <property type="molecule type" value="Genomic_DNA"/>
</dbReference>
<dbReference type="GeneID" id="90596369"/>
<keyword evidence="1" id="KW-0812">Transmembrane</keyword>
<evidence type="ECO:0000313" key="7">
    <source>
        <dbReference type="Proteomes" id="UP000028531"/>
    </source>
</evidence>
<feature type="transmembrane region" description="Helical" evidence="1">
    <location>
        <begin position="7"/>
        <end position="24"/>
    </location>
</feature>
<accession>A0A084JXF1</accession>
<evidence type="ECO:0000313" key="10">
    <source>
        <dbReference type="Proteomes" id="UP000029647"/>
    </source>
</evidence>
<dbReference type="OrthoDB" id="1478125at2"/>
<reference evidence="5 7" key="2">
    <citation type="submission" date="2014-07" db="EMBL/GenBank/DDBJ databases">
        <title>Draft genome sequence of Nonlabens ulvanivorans, an ulvan degrading bacterium.</title>
        <authorList>
            <person name="Kopel M."/>
            <person name="Helbert W."/>
            <person name="Henrissat B."/>
            <person name="Doniger T."/>
            <person name="Banin E."/>
        </authorList>
    </citation>
    <scope>NUCLEOTIDE SEQUENCE [LARGE SCALE GENOMIC DNA]</scope>
    <source>
        <strain evidence="5 7">PLR</strain>
    </source>
</reference>
<dbReference type="AlphaFoldDB" id="A0A084JXF1"/>
<evidence type="ECO:0000313" key="8">
    <source>
        <dbReference type="Proteomes" id="UP000028980"/>
    </source>
</evidence>
<dbReference type="Proteomes" id="UP000028531">
    <property type="component" value="Unassembled WGS sequence"/>
</dbReference>
<dbReference type="Proteomes" id="UP000029647">
    <property type="component" value="Unassembled WGS sequence"/>
</dbReference>
<name>A0A084JXF1_NONUL</name>
<dbReference type="EMBL" id="BBMM01000002">
    <property type="protein sequence ID" value="GAK99523.1"/>
    <property type="molecule type" value="Genomic_DNA"/>
</dbReference>
<proteinExistence type="predicted"/>
<gene>
    <name evidence="5" type="ORF">IL45_05365</name>
    <name evidence="4" type="ORF">JCM19275_1759</name>
    <name evidence="2" type="ORF">JCM19296_1637</name>
    <name evidence="3" type="ORF">JCM19314_3568</name>
    <name evidence="6" type="ORF">LY02_01252</name>
</gene>
<evidence type="ECO:0000313" key="4">
    <source>
        <dbReference type="EMBL" id="GAL76611.1"/>
    </source>
</evidence>
<dbReference type="RefSeq" id="WP_036581174.1">
    <property type="nucleotide sequence ID" value="NZ_CP136694.1"/>
</dbReference>
<evidence type="ECO:0000313" key="5">
    <source>
        <dbReference type="EMBL" id="KEZ93635.1"/>
    </source>
</evidence>
<dbReference type="Proteomes" id="UP000029226">
    <property type="component" value="Unassembled WGS sequence"/>
</dbReference>